<evidence type="ECO:0000256" key="1">
    <source>
        <dbReference type="ARBA" id="ARBA00010457"/>
    </source>
</evidence>
<dbReference type="Proteomes" id="UP000075320">
    <property type="component" value="Unassembled WGS sequence"/>
</dbReference>
<comment type="function">
    <text evidence="2">Destroys radicals which are normally produced within the cells and which are toxic to biological systems.</text>
</comment>
<sequence>MKTVIALTLISAMMISCSHSQKKAEETTAAVTPVAPAPTRAQAVLKAANGQKVKGIIHFTEENGAMKVESMVEGLKAGPHGFHIHEVGDCSKADFASAGPHFTVSSTHQHGSLDSKARHEGDLGNLMANGKGVAKSTITVNGVTLKSAPNGILGRAVVIHKDKDDFKSQPAGNSGARIACGIIEAVN</sequence>
<dbReference type="GO" id="GO:0005507">
    <property type="term" value="F:copper ion binding"/>
    <property type="evidence" value="ECO:0007669"/>
    <property type="project" value="InterPro"/>
</dbReference>
<protein>
    <recommendedName>
        <fullName evidence="2">Superoxide dismutase [Cu-Zn]</fullName>
        <ecNumber evidence="2">1.15.1.1</ecNumber>
    </recommendedName>
</protein>
<dbReference type="AlphaFoldDB" id="A0A150WRH6"/>
<dbReference type="RefSeq" id="WP_061834545.1">
    <property type="nucleotide sequence ID" value="NZ_LUKE01000001.1"/>
</dbReference>
<dbReference type="InterPro" id="IPR001424">
    <property type="entry name" value="SOD_Cu_Zn_dom"/>
</dbReference>
<comment type="catalytic activity">
    <reaction evidence="2">
        <text>2 superoxide + 2 H(+) = H2O2 + O2</text>
        <dbReference type="Rhea" id="RHEA:20696"/>
        <dbReference type="ChEBI" id="CHEBI:15378"/>
        <dbReference type="ChEBI" id="CHEBI:15379"/>
        <dbReference type="ChEBI" id="CHEBI:16240"/>
        <dbReference type="ChEBI" id="CHEBI:18421"/>
        <dbReference type="EC" id="1.15.1.1"/>
    </reaction>
</comment>
<dbReference type="PROSITE" id="PS00087">
    <property type="entry name" value="SOD_CU_ZN_1"/>
    <property type="match status" value="1"/>
</dbReference>
<proteinExistence type="inferred from homology"/>
<keyword evidence="2" id="KW-0479">Metal-binding</keyword>
<keyword evidence="2" id="KW-0186">Copper</keyword>
<gene>
    <name evidence="4" type="ORF">AZI86_08065</name>
</gene>
<comment type="cofactor">
    <cofactor evidence="2">
        <name>Cu cation</name>
        <dbReference type="ChEBI" id="CHEBI:23378"/>
    </cofactor>
    <text evidence="2">Binds 1 copper ion per subunit.</text>
</comment>
<evidence type="ECO:0000259" key="3">
    <source>
        <dbReference type="Pfam" id="PF00080"/>
    </source>
</evidence>
<evidence type="ECO:0000313" key="5">
    <source>
        <dbReference type="Proteomes" id="UP000075320"/>
    </source>
</evidence>
<accession>A0A150WRH6</accession>
<dbReference type="PANTHER" id="PTHR10003">
    <property type="entry name" value="SUPEROXIDE DISMUTASE CU-ZN -RELATED"/>
    <property type="match status" value="1"/>
</dbReference>
<comment type="cofactor">
    <cofactor evidence="2">
        <name>Zn(2+)</name>
        <dbReference type="ChEBI" id="CHEBI:29105"/>
    </cofactor>
    <text evidence="2">Binds 1 zinc ion per subunit.</text>
</comment>
<reference evidence="4 5" key="1">
    <citation type="submission" date="2016-03" db="EMBL/GenBank/DDBJ databases">
        <authorList>
            <person name="Ploux O."/>
        </authorList>
    </citation>
    <scope>NUCLEOTIDE SEQUENCE [LARGE SCALE GENOMIC DNA]</scope>
    <source>
        <strain evidence="4 5">R0</strain>
    </source>
</reference>
<dbReference type="Pfam" id="PF00080">
    <property type="entry name" value="Sod_Cu"/>
    <property type="match status" value="1"/>
</dbReference>
<evidence type="ECO:0000313" key="4">
    <source>
        <dbReference type="EMBL" id="KYG66968.1"/>
    </source>
</evidence>
<name>A0A150WRH6_BDEBC</name>
<feature type="domain" description="Superoxide dismutase copper/zinc binding" evidence="3">
    <location>
        <begin position="53"/>
        <end position="183"/>
    </location>
</feature>
<dbReference type="SUPFAM" id="SSF49329">
    <property type="entry name" value="Cu,Zn superoxide dismutase-like"/>
    <property type="match status" value="1"/>
</dbReference>
<comment type="caution">
    <text evidence="4">The sequence shown here is derived from an EMBL/GenBank/DDBJ whole genome shotgun (WGS) entry which is preliminary data.</text>
</comment>
<dbReference type="InterPro" id="IPR018152">
    <property type="entry name" value="SOD_Cu/Zn_BS"/>
</dbReference>
<dbReference type="OrthoDB" id="5293043at2"/>
<dbReference type="EC" id="1.15.1.1" evidence="2"/>
<organism evidence="4 5">
    <name type="scientific">Bdellovibrio bacteriovorus</name>
    <dbReference type="NCBI Taxonomy" id="959"/>
    <lineage>
        <taxon>Bacteria</taxon>
        <taxon>Pseudomonadati</taxon>
        <taxon>Bdellovibrionota</taxon>
        <taxon>Bdellovibrionia</taxon>
        <taxon>Bdellovibrionales</taxon>
        <taxon>Pseudobdellovibrionaceae</taxon>
        <taxon>Bdellovibrio</taxon>
    </lineage>
</organism>
<dbReference type="PROSITE" id="PS51257">
    <property type="entry name" value="PROKAR_LIPOPROTEIN"/>
    <property type="match status" value="1"/>
</dbReference>
<comment type="similarity">
    <text evidence="1 2">Belongs to the Cu-Zn superoxide dismutase family.</text>
</comment>
<dbReference type="PROSITE" id="PS00332">
    <property type="entry name" value="SOD_CU_ZN_2"/>
    <property type="match status" value="1"/>
</dbReference>
<dbReference type="CDD" id="cd00305">
    <property type="entry name" value="Cu-Zn_Superoxide_Dismutase"/>
    <property type="match status" value="1"/>
</dbReference>
<dbReference type="InterPro" id="IPR036423">
    <property type="entry name" value="SOD-like_Cu/Zn_dom_sf"/>
</dbReference>
<dbReference type="GO" id="GO:0004784">
    <property type="term" value="F:superoxide dismutase activity"/>
    <property type="evidence" value="ECO:0007669"/>
    <property type="project" value="UniProtKB-EC"/>
</dbReference>
<keyword evidence="2" id="KW-0862">Zinc</keyword>
<dbReference type="EMBL" id="LUKE01000001">
    <property type="protein sequence ID" value="KYG66968.1"/>
    <property type="molecule type" value="Genomic_DNA"/>
</dbReference>
<evidence type="ECO:0000256" key="2">
    <source>
        <dbReference type="RuleBase" id="RU000393"/>
    </source>
</evidence>
<keyword evidence="2" id="KW-0560">Oxidoreductase</keyword>
<dbReference type="Gene3D" id="2.60.40.200">
    <property type="entry name" value="Superoxide dismutase, copper/zinc binding domain"/>
    <property type="match status" value="1"/>
</dbReference>
<keyword evidence="5" id="KW-1185">Reference proteome</keyword>
<dbReference type="InterPro" id="IPR024134">
    <property type="entry name" value="SOD_Cu/Zn_/chaperone"/>
</dbReference>